<dbReference type="NCBIfam" id="TIGR00630">
    <property type="entry name" value="uvra"/>
    <property type="match status" value="1"/>
</dbReference>
<dbReference type="InterPro" id="IPR004602">
    <property type="entry name" value="UvrA"/>
</dbReference>
<organism evidence="18 19">
    <name type="scientific">Sandaracinus amylolyticus</name>
    <dbReference type="NCBI Taxonomy" id="927083"/>
    <lineage>
        <taxon>Bacteria</taxon>
        <taxon>Pseudomonadati</taxon>
        <taxon>Myxococcota</taxon>
        <taxon>Polyangia</taxon>
        <taxon>Polyangiales</taxon>
        <taxon>Sandaracinaceae</taxon>
        <taxon>Sandaracinus</taxon>
    </lineage>
</organism>
<dbReference type="PANTHER" id="PTHR43152:SF3">
    <property type="entry name" value="UVRABC SYSTEM PROTEIN A"/>
    <property type="match status" value="1"/>
</dbReference>
<keyword evidence="10" id="KW-0067">ATP-binding</keyword>
<evidence type="ECO:0000256" key="1">
    <source>
        <dbReference type="ARBA" id="ARBA00004496"/>
    </source>
</evidence>
<dbReference type="Gene3D" id="1.10.8.280">
    <property type="entry name" value="ABC transporter ATPase domain-like"/>
    <property type="match status" value="1"/>
</dbReference>
<evidence type="ECO:0000256" key="12">
    <source>
        <dbReference type="ARBA" id="ARBA00023125"/>
    </source>
</evidence>
<evidence type="ECO:0000313" key="19">
    <source>
        <dbReference type="Proteomes" id="UP000034883"/>
    </source>
</evidence>
<dbReference type="GO" id="GO:0005737">
    <property type="term" value="C:cytoplasm"/>
    <property type="evidence" value="ECO:0007669"/>
    <property type="project" value="UniProtKB-SubCell"/>
</dbReference>
<evidence type="ECO:0000256" key="6">
    <source>
        <dbReference type="ARBA" id="ARBA00022763"/>
    </source>
</evidence>
<protein>
    <recommendedName>
        <fullName evidence="15">UvrABC system protein A</fullName>
    </recommendedName>
    <alternativeName>
        <fullName evidence="16">Excinuclease ABC subunit A</fullName>
    </alternativeName>
</protein>
<accession>A0A0F6SF53</accession>
<evidence type="ECO:0000256" key="14">
    <source>
        <dbReference type="ARBA" id="ARBA00038000"/>
    </source>
</evidence>
<dbReference type="GO" id="GO:0009380">
    <property type="term" value="C:excinuclease repair complex"/>
    <property type="evidence" value="ECO:0007669"/>
    <property type="project" value="InterPro"/>
</dbReference>
<dbReference type="SMART" id="SM00382">
    <property type="entry name" value="AAA"/>
    <property type="match status" value="2"/>
</dbReference>
<dbReference type="GO" id="GO:0008270">
    <property type="term" value="F:zinc ion binding"/>
    <property type="evidence" value="ECO:0007669"/>
    <property type="project" value="UniProtKB-KW"/>
</dbReference>
<evidence type="ECO:0000256" key="9">
    <source>
        <dbReference type="ARBA" id="ARBA00022833"/>
    </source>
</evidence>
<evidence type="ECO:0000256" key="10">
    <source>
        <dbReference type="ARBA" id="ARBA00022840"/>
    </source>
</evidence>
<keyword evidence="13" id="KW-0234">DNA repair</keyword>
<evidence type="ECO:0000256" key="13">
    <source>
        <dbReference type="ARBA" id="ARBA00023204"/>
    </source>
</evidence>
<dbReference type="PANTHER" id="PTHR43152">
    <property type="entry name" value="UVRABC SYSTEM PROTEIN A"/>
    <property type="match status" value="1"/>
</dbReference>
<name>A0A0F6SF53_9BACT</name>
<comment type="similarity">
    <text evidence="14">Belongs to the ABC transporter superfamily. UvrA family.</text>
</comment>
<evidence type="ECO:0000256" key="16">
    <source>
        <dbReference type="ARBA" id="ARBA00042156"/>
    </source>
</evidence>
<keyword evidence="4" id="KW-0677">Repeat</keyword>
<gene>
    <name evidence="18" type="ORF">DB32_003493</name>
</gene>
<evidence type="ECO:0000256" key="15">
    <source>
        <dbReference type="ARBA" id="ARBA00039316"/>
    </source>
</evidence>
<proteinExistence type="inferred from homology"/>
<evidence type="ECO:0000256" key="11">
    <source>
        <dbReference type="ARBA" id="ARBA00022881"/>
    </source>
</evidence>
<evidence type="ECO:0000256" key="4">
    <source>
        <dbReference type="ARBA" id="ARBA00022737"/>
    </source>
</evidence>
<evidence type="ECO:0000256" key="7">
    <source>
        <dbReference type="ARBA" id="ARBA00022769"/>
    </source>
</evidence>
<evidence type="ECO:0000313" key="18">
    <source>
        <dbReference type="EMBL" id="AKF06344.1"/>
    </source>
</evidence>
<keyword evidence="9" id="KW-0862">Zinc</keyword>
<dbReference type="STRING" id="927083.DB32_003493"/>
<keyword evidence="8" id="KW-0863">Zinc-finger</keyword>
<reference evidence="18 19" key="1">
    <citation type="submission" date="2015-03" db="EMBL/GenBank/DDBJ databases">
        <title>Genome assembly of Sandaracinus amylolyticus DSM 53668.</title>
        <authorList>
            <person name="Sharma G."/>
            <person name="Subramanian S."/>
        </authorList>
    </citation>
    <scope>NUCLEOTIDE SEQUENCE [LARGE SCALE GENOMIC DNA]</scope>
    <source>
        <strain evidence="18 19">DSM 53668</strain>
    </source>
</reference>
<dbReference type="InterPro" id="IPR013815">
    <property type="entry name" value="ATP_grasp_subdomain_1"/>
</dbReference>
<dbReference type="InterPro" id="IPR041552">
    <property type="entry name" value="UvrA_DNA-bd"/>
</dbReference>
<keyword evidence="19" id="KW-1185">Reference proteome</keyword>
<dbReference type="PROSITE" id="PS50893">
    <property type="entry name" value="ABC_TRANSPORTER_2"/>
    <property type="match status" value="1"/>
</dbReference>
<dbReference type="Proteomes" id="UP000034883">
    <property type="component" value="Chromosome"/>
</dbReference>
<dbReference type="GO" id="GO:0006289">
    <property type="term" value="P:nucleotide-excision repair"/>
    <property type="evidence" value="ECO:0007669"/>
    <property type="project" value="InterPro"/>
</dbReference>
<dbReference type="Gene3D" id="3.30.1490.20">
    <property type="entry name" value="ATP-grasp fold, A domain"/>
    <property type="match status" value="1"/>
</dbReference>
<comment type="subcellular location">
    <subcellularLocation>
        <location evidence="1">Cytoplasm</location>
    </subcellularLocation>
</comment>
<dbReference type="KEGG" id="samy:DB32_003493"/>
<dbReference type="InterPro" id="IPR027417">
    <property type="entry name" value="P-loop_NTPase"/>
</dbReference>
<dbReference type="EMBL" id="CP011125">
    <property type="protein sequence ID" value="AKF06344.1"/>
    <property type="molecule type" value="Genomic_DNA"/>
</dbReference>
<dbReference type="AlphaFoldDB" id="A0A0F6SF53"/>
<keyword evidence="12" id="KW-0238">DNA-binding</keyword>
<keyword evidence="7" id="KW-0228">DNA excision</keyword>
<dbReference type="InterPro" id="IPR003439">
    <property type="entry name" value="ABC_transporter-like_ATP-bd"/>
</dbReference>
<feature type="domain" description="ABC transporter" evidence="17">
    <location>
        <begin position="596"/>
        <end position="937"/>
    </location>
</feature>
<dbReference type="Gene3D" id="3.40.50.300">
    <property type="entry name" value="P-loop containing nucleotide triphosphate hydrolases"/>
    <property type="match status" value="2"/>
</dbReference>
<keyword evidence="5" id="KW-0547">Nucleotide-binding</keyword>
<evidence type="ECO:0000256" key="3">
    <source>
        <dbReference type="ARBA" id="ARBA00022723"/>
    </source>
</evidence>
<dbReference type="Gene3D" id="1.20.1580.10">
    <property type="entry name" value="ABC transporter ATPase like domain"/>
    <property type="match status" value="2"/>
</dbReference>
<dbReference type="GO" id="GO:0004518">
    <property type="term" value="F:nuclease activity"/>
    <property type="evidence" value="ECO:0007669"/>
    <property type="project" value="UniProtKB-KW"/>
</dbReference>
<keyword evidence="3" id="KW-0479">Metal-binding</keyword>
<dbReference type="SUPFAM" id="SSF52540">
    <property type="entry name" value="P-loop containing nucleoside triphosphate hydrolases"/>
    <property type="match status" value="2"/>
</dbReference>
<dbReference type="InterPro" id="IPR003593">
    <property type="entry name" value="AAA+_ATPase"/>
</dbReference>
<dbReference type="Pfam" id="PF17760">
    <property type="entry name" value="UvrA_inter"/>
    <property type="match status" value="1"/>
</dbReference>
<evidence type="ECO:0000256" key="5">
    <source>
        <dbReference type="ARBA" id="ARBA00022741"/>
    </source>
</evidence>
<dbReference type="NCBIfam" id="NF001503">
    <property type="entry name" value="PRK00349.1"/>
    <property type="match status" value="1"/>
</dbReference>
<dbReference type="Pfam" id="PF17755">
    <property type="entry name" value="UvrA_DNA-bind"/>
    <property type="match status" value="1"/>
</dbReference>
<keyword evidence="11" id="KW-0267">Excision nuclease</keyword>
<evidence type="ECO:0000259" key="17">
    <source>
        <dbReference type="PROSITE" id="PS50893"/>
    </source>
</evidence>
<evidence type="ECO:0000256" key="2">
    <source>
        <dbReference type="ARBA" id="ARBA00022490"/>
    </source>
</evidence>
<dbReference type="InterPro" id="IPR041102">
    <property type="entry name" value="UvrA_inter"/>
</dbReference>
<keyword evidence="2" id="KW-0963">Cytoplasm</keyword>
<dbReference type="GO" id="GO:0005524">
    <property type="term" value="F:ATP binding"/>
    <property type="evidence" value="ECO:0007669"/>
    <property type="project" value="UniProtKB-KW"/>
</dbReference>
<sequence>MRARARGEPVSEKDAIVVRGARMHNLRDVDVDVPRGALTVVTGPSGSGKSSLAFDTIYAEAQRRYVESLQTYARQFLEQLPKPDVDVIEGLSPAIAVRQEVPARNPRSTVGTVTEIHDFVRVLYARVGQPHCPICGRPVSAWTVPEMVDRTLALGEGARVVVQAPIARGVVGDLAGELARLRKDGFVRVVIDGAVRDLGETISLDAKVAHDLDVQVDRVVVKDGVRQRLSDSIELGLRLGGGIVRVVPQDGEPMLFTERHACPVHLVLLPPIAPRTFSWNSPEGACPTCGGLGELERFDEARVVPDPSKTIAEGAIVAWGAPREKAYRDRVSALKKAGIDVDAPWSALSAEMRDAVLNGLVASKKKIEGVLASLERQWVELDARRGEDDDEALEGVAEELAKFRARGTCPTCGGARLRPEALGVTVGGLSIRALEALSIDDARAHVDALTLEGRQAEVAEPLLREVRSRLRFLADVGVGYLSLDRSAGTLSSGEAQRIRLATRIGHALVGVLYVLDEPSIGLHPRDTGRLIETIRRLRDRGSTVLVVEHDLDVVRAADRVIDMGPGAGTEGGRVIAVGTPDEIARDEQSLTGAFLARKRRVGRARKTPRAPRGWITIRGATLHNLVGVDARVPVGVLTAVTGVSGAGKSSLVVGTLLEAARQVINGARGETVRAKVEGLDAFDRVIAIDDRPIGRTPRSNPATYSGIFGPLRELFASLPEARARGWDAGRFSFNQKGGRCETCKGEGVVRIDMQFLPDVLATCEVCGGRRYDRETLDVKWRGLSIADVLDLTVSEARDLLGAVPAIRDRLDAIASVGLGYLTLGQSATTLSGGEAQRLALARELARRATGRTLYVLDEPTTGLHLADVDVLIGVLEDLVEQGNTVVLIEHALEVVAAADWVIDLGPEGGPGGGRVVVAGTPDEITNAPASHTGRLLRERA</sequence>
<evidence type="ECO:0000256" key="8">
    <source>
        <dbReference type="ARBA" id="ARBA00022771"/>
    </source>
</evidence>
<dbReference type="GO" id="GO:0003677">
    <property type="term" value="F:DNA binding"/>
    <property type="evidence" value="ECO:0007669"/>
    <property type="project" value="UniProtKB-KW"/>
</dbReference>
<keyword evidence="6" id="KW-0227">DNA damage</keyword>
<dbReference type="GO" id="GO:0016887">
    <property type="term" value="F:ATP hydrolysis activity"/>
    <property type="evidence" value="ECO:0007669"/>
    <property type="project" value="InterPro"/>
</dbReference>
<dbReference type="InterPro" id="IPR017871">
    <property type="entry name" value="ABC_transporter-like_CS"/>
</dbReference>
<dbReference type="PROSITE" id="PS00211">
    <property type="entry name" value="ABC_TRANSPORTER_1"/>
    <property type="match status" value="1"/>
</dbReference>